<dbReference type="GO" id="GO:0055085">
    <property type="term" value="P:transmembrane transport"/>
    <property type="evidence" value="ECO:0007669"/>
    <property type="project" value="InterPro"/>
</dbReference>
<organism evidence="13 14">
    <name type="scientific">Paraglaciecola arctica BSs20135</name>
    <dbReference type="NCBI Taxonomy" id="493475"/>
    <lineage>
        <taxon>Bacteria</taxon>
        <taxon>Pseudomonadati</taxon>
        <taxon>Pseudomonadota</taxon>
        <taxon>Gammaproteobacteria</taxon>
        <taxon>Alteromonadales</taxon>
        <taxon>Alteromonadaceae</taxon>
        <taxon>Paraglaciecola</taxon>
    </lineage>
</organism>
<keyword evidence="14" id="KW-1185">Reference proteome</keyword>
<evidence type="ECO:0000256" key="9">
    <source>
        <dbReference type="ARBA" id="ARBA00023136"/>
    </source>
</evidence>
<keyword evidence="10" id="KW-0735">Signal-anchor</keyword>
<dbReference type="GO" id="GO:0015031">
    <property type="term" value="P:protein transport"/>
    <property type="evidence" value="ECO:0007669"/>
    <property type="project" value="UniProtKB-UniRule"/>
</dbReference>
<comment type="caution">
    <text evidence="13">The sequence shown here is derived from an EMBL/GenBank/DDBJ whole genome shotgun (WGS) entry which is preliminary data.</text>
</comment>
<dbReference type="GO" id="GO:0015891">
    <property type="term" value="P:siderophore transport"/>
    <property type="evidence" value="ECO:0007669"/>
    <property type="project" value="InterPro"/>
</dbReference>
<dbReference type="Proteomes" id="UP000006327">
    <property type="component" value="Unassembled WGS sequence"/>
</dbReference>
<sequence>MPQAKTKTMPQTLSRLALAVLMAAVVTLGLFFLMQSLIQSGGSALTDAPKGSVLDFVRVKKEEAVQKKDRKPKKPPKPEQPPPDMAPPQMEAPSPESATSGMDFGADVAADVSLAGGLALESGDGEFLPIVRVAAVYPRRALQRGIEGYVDVEFTVSKLGSVTSPKVIQAEPAGIFEQAALDATLKYKYKPRVVNGEPMEVSGVEVRVKFELGG</sequence>
<dbReference type="InterPro" id="IPR037682">
    <property type="entry name" value="TonB_C"/>
</dbReference>
<keyword evidence="9" id="KW-0472">Membrane</keyword>
<comment type="subcellular location">
    <subcellularLocation>
        <location evidence="1 10">Cell inner membrane</location>
        <topology evidence="1 10">Single-pass membrane protein</topology>
        <orientation evidence="1 10">Periplasmic side</orientation>
    </subcellularLocation>
</comment>
<feature type="domain" description="TonB C-terminal" evidence="12">
    <location>
        <begin position="122"/>
        <end position="214"/>
    </location>
</feature>
<reference evidence="13 14" key="1">
    <citation type="journal article" date="2017" name="Antonie Van Leeuwenhoek">
        <title>Rhizobium rhizosphaerae sp. nov., a novel species isolated from rice rhizosphere.</title>
        <authorList>
            <person name="Zhao J.J."/>
            <person name="Zhang J."/>
            <person name="Zhang R.J."/>
            <person name="Zhang C.W."/>
            <person name="Yin H.Q."/>
            <person name="Zhang X.X."/>
        </authorList>
    </citation>
    <scope>NUCLEOTIDE SEQUENCE [LARGE SCALE GENOMIC DNA]</scope>
    <source>
        <strain evidence="13 14">BSs20135</strain>
    </source>
</reference>
<dbReference type="PRINTS" id="PR01374">
    <property type="entry name" value="TONBPROTEIN"/>
</dbReference>
<dbReference type="InterPro" id="IPR006260">
    <property type="entry name" value="TonB/TolA_C"/>
</dbReference>
<dbReference type="AlphaFoldDB" id="K6YNH9"/>
<evidence type="ECO:0000313" key="13">
    <source>
        <dbReference type="EMBL" id="GAC18198.1"/>
    </source>
</evidence>
<dbReference type="eggNOG" id="COG0810">
    <property type="taxonomic scope" value="Bacteria"/>
</dbReference>
<dbReference type="InterPro" id="IPR051045">
    <property type="entry name" value="TonB-dependent_transducer"/>
</dbReference>
<proteinExistence type="inferred from homology"/>
<feature type="region of interest" description="Disordered" evidence="11">
    <location>
        <begin position="63"/>
        <end position="102"/>
    </location>
</feature>
<dbReference type="SUPFAM" id="SSF74653">
    <property type="entry name" value="TolA/TonB C-terminal domain"/>
    <property type="match status" value="1"/>
</dbReference>
<evidence type="ECO:0000256" key="4">
    <source>
        <dbReference type="ARBA" id="ARBA00022475"/>
    </source>
</evidence>
<evidence type="ECO:0000313" key="14">
    <source>
        <dbReference type="Proteomes" id="UP000006327"/>
    </source>
</evidence>
<keyword evidence="8" id="KW-1133">Transmembrane helix</keyword>
<dbReference type="Gene3D" id="3.30.1150.10">
    <property type="match status" value="1"/>
</dbReference>
<dbReference type="NCBIfam" id="TIGR01352">
    <property type="entry name" value="tonB_Cterm"/>
    <property type="match status" value="1"/>
</dbReference>
<gene>
    <name evidence="13" type="primary">tonB</name>
    <name evidence="13" type="ORF">GARC_1218</name>
</gene>
<keyword evidence="4 10" id="KW-1003">Cell membrane</keyword>
<comment type="similarity">
    <text evidence="2 10">Belongs to the TonB family.</text>
</comment>
<dbReference type="PANTHER" id="PTHR33446">
    <property type="entry name" value="PROTEIN TONB-RELATED"/>
    <property type="match status" value="1"/>
</dbReference>
<dbReference type="EMBL" id="BAEO01000014">
    <property type="protein sequence ID" value="GAC18198.1"/>
    <property type="molecule type" value="Genomic_DNA"/>
</dbReference>
<protein>
    <recommendedName>
        <fullName evidence="10">Protein TonB</fullName>
    </recommendedName>
</protein>
<evidence type="ECO:0000259" key="12">
    <source>
        <dbReference type="PROSITE" id="PS52015"/>
    </source>
</evidence>
<evidence type="ECO:0000256" key="6">
    <source>
        <dbReference type="ARBA" id="ARBA00022692"/>
    </source>
</evidence>
<dbReference type="InterPro" id="IPR003538">
    <property type="entry name" value="TonB"/>
</dbReference>
<dbReference type="STRING" id="493475.GARC_1218"/>
<keyword evidence="6" id="KW-0812">Transmembrane</keyword>
<dbReference type="Pfam" id="PF03544">
    <property type="entry name" value="TonB_C"/>
    <property type="match status" value="1"/>
</dbReference>
<evidence type="ECO:0000256" key="3">
    <source>
        <dbReference type="ARBA" id="ARBA00022448"/>
    </source>
</evidence>
<keyword evidence="5 10" id="KW-0997">Cell inner membrane</keyword>
<dbReference type="GO" id="GO:0005886">
    <property type="term" value="C:plasma membrane"/>
    <property type="evidence" value="ECO:0007669"/>
    <property type="project" value="UniProtKB-SubCell"/>
</dbReference>
<accession>K6YNH9</accession>
<evidence type="ECO:0000256" key="11">
    <source>
        <dbReference type="SAM" id="MobiDB-lite"/>
    </source>
</evidence>
<keyword evidence="7 10" id="KW-0653">Protein transport</keyword>
<evidence type="ECO:0000256" key="8">
    <source>
        <dbReference type="ARBA" id="ARBA00022989"/>
    </source>
</evidence>
<keyword evidence="3 10" id="KW-0813">Transport</keyword>
<dbReference type="PROSITE" id="PS52015">
    <property type="entry name" value="TONB_CTD"/>
    <property type="match status" value="1"/>
</dbReference>
<name>K6YNH9_9ALTE</name>
<dbReference type="GO" id="GO:0031992">
    <property type="term" value="F:energy transducer activity"/>
    <property type="evidence" value="ECO:0007669"/>
    <property type="project" value="InterPro"/>
</dbReference>
<evidence type="ECO:0000256" key="1">
    <source>
        <dbReference type="ARBA" id="ARBA00004383"/>
    </source>
</evidence>
<evidence type="ECO:0000256" key="10">
    <source>
        <dbReference type="RuleBase" id="RU362123"/>
    </source>
</evidence>
<evidence type="ECO:0000256" key="2">
    <source>
        <dbReference type="ARBA" id="ARBA00006555"/>
    </source>
</evidence>
<comment type="function">
    <text evidence="10">Interacts with outer membrane receptor proteins that carry out high-affinity binding and energy dependent uptake into the periplasmic space of specific substrates. It could act to transduce energy from the cytoplasmic membrane to specific energy-requiring processes in the outer membrane, resulting in the release into the periplasm of ligands bound by these outer membrane proteins.</text>
</comment>
<dbReference type="GO" id="GO:0030288">
    <property type="term" value="C:outer membrane-bounded periplasmic space"/>
    <property type="evidence" value="ECO:0007669"/>
    <property type="project" value="InterPro"/>
</dbReference>
<dbReference type="PANTHER" id="PTHR33446:SF14">
    <property type="entry name" value="PROTEIN TONB"/>
    <property type="match status" value="1"/>
</dbReference>
<evidence type="ECO:0000256" key="7">
    <source>
        <dbReference type="ARBA" id="ARBA00022927"/>
    </source>
</evidence>
<evidence type="ECO:0000256" key="5">
    <source>
        <dbReference type="ARBA" id="ARBA00022519"/>
    </source>
</evidence>